<protein>
    <recommendedName>
        <fullName evidence="3">Ubiquitin-like domain-containing protein</fullName>
    </recommendedName>
</protein>
<dbReference type="AlphaFoldDB" id="A0A8S1XJM6"/>
<organism evidence="1 2">
    <name type="scientific">Paramecium octaurelia</name>
    <dbReference type="NCBI Taxonomy" id="43137"/>
    <lineage>
        <taxon>Eukaryota</taxon>
        <taxon>Sar</taxon>
        <taxon>Alveolata</taxon>
        <taxon>Ciliophora</taxon>
        <taxon>Intramacronucleata</taxon>
        <taxon>Oligohymenophorea</taxon>
        <taxon>Peniculida</taxon>
        <taxon>Parameciidae</taxon>
        <taxon>Paramecium</taxon>
    </lineage>
</organism>
<proteinExistence type="predicted"/>
<reference evidence="1" key="1">
    <citation type="submission" date="2021-01" db="EMBL/GenBank/DDBJ databases">
        <authorList>
            <consortium name="Genoscope - CEA"/>
            <person name="William W."/>
        </authorList>
    </citation>
    <scope>NUCLEOTIDE SEQUENCE</scope>
</reference>
<sequence>MIKINVIVNQLNTSYSIEVQPNQKGTNILQQLFNKLDLDQEIRKSIQTVLKVQGEVVDSSLTINALQIHNYSQVEVVFSKQITIECEHQHLGQIKFEADAFASINQFRSYLIKNFVNINSCQILVVNLPNGTQLGIDAWAKYGIFKNIKVGLQITNQQKIKFKETIHELEIDIFSTVAKIIAYFKSKFNVNDDIITFKQIFPDKLYKEVYVPGENIWIAEEQKEFQFKIIGESQETKMIKIQKDGSVFDLTKKARECFQLDKTIPIQLKQKLNDNILDINNLLTQEYIQSFSSLYLIREPSDNKINIMLLDKITHKKQIERVDINSTLADLDKFIQPNENISYYVGNDLKDRQSSLSQLNLKSECEIAYKGSMNQKQQSFWFNDQNSIIMEQFSAVHQPSEESLTIKFINKNTKKTDDVIVDTSKTVEQELQKVIMNETISGIRYYKVFLKNEKQVELKTKFESLNLAQNQELYYFTEFQRIQAFIDQARYEIVIDSNSQINQVEQQFRNEHRIDNSLNFELVNSENKTQKLKDFLIKYPNFKFEFKKRQEVKTQAKTSIKQLEFCVFIVGLNSPKQLMVPQDSDCQSLFDQIKIQYSLPQNQVIKLMVGEKLIDPKESILETRRIITQTKKQLTAEFLTYLELDFENLTTKRSQNVQANLEDTLEQVALQNKIVGWIFSFQYKELDVGTKIKDQPIENKSKIQYQERLITFESKKNGQQHEIKVQPEDTLEMLIDRLQVQIQKIYLKSEALELTTKIKEIDLSIGENLIFEDKEELNQPSENFSQICKDFSFSILVGERKLTYKCEPNLIIGDFKQAIYNEMIKYLDGAGINSYCLMWNGDILEDSQIISTICENNKLELAFVMNPTCQG</sequence>
<accession>A0A8S1XJM6</accession>
<evidence type="ECO:0008006" key="3">
    <source>
        <dbReference type="Google" id="ProtNLM"/>
    </source>
</evidence>
<dbReference type="OrthoDB" id="309657at2759"/>
<dbReference type="Proteomes" id="UP000683925">
    <property type="component" value="Unassembled WGS sequence"/>
</dbReference>
<keyword evidence="2" id="KW-1185">Reference proteome</keyword>
<gene>
    <name evidence="1" type="ORF">POCTA_138.1.T1240060</name>
</gene>
<name>A0A8S1XJM6_PAROT</name>
<comment type="caution">
    <text evidence="1">The sequence shown here is derived from an EMBL/GenBank/DDBJ whole genome shotgun (WGS) entry which is preliminary data.</text>
</comment>
<evidence type="ECO:0000313" key="1">
    <source>
        <dbReference type="EMBL" id="CAD8201373.1"/>
    </source>
</evidence>
<dbReference type="EMBL" id="CAJJDP010000124">
    <property type="protein sequence ID" value="CAD8201373.1"/>
    <property type="molecule type" value="Genomic_DNA"/>
</dbReference>
<dbReference type="OMA" id="SECEIAY"/>
<evidence type="ECO:0000313" key="2">
    <source>
        <dbReference type="Proteomes" id="UP000683925"/>
    </source>
</evidence>